<dbReference type="PANTHER" id="PTHR24216">
    <property type="entry name" value="PAXILLIN-RELATED"/>
    <property type="match status" value="1"/>
</dbReference>
<dbReference type="Proteomes" id="UP000612055">
    <property type="component" value="Unassembled WGS sequence"/>
</dbReference>
<dbReference type="OrthoDB" id="544395at2759"/>
<proteinExistence type="predicted"/>
<keyword evidence="4" id="KW-1185">Reference proteome</keyword>
<accession>A0A835XF01</accession>
<evidence type="ECO:0000256" key="2">
    <source>
        <dbReference type="SAM" id="SignalP"/>
    </source>
</evidence>
<sequence length="319" mass="33242">MRRRETEAWSGRAALSAALLLALANSVQACNPFTLEQKPSGHRLLAAFGMGRRSMQSAPCTCIPSTMNCGCSPYRLAFESATQTTDFFGTTYNKFCWKLTAPGCGLLPAACCAENAALPLNQVLLSISNGCWGTSVFFATVGGQDWFNVDLDGPYRTSSQFIWKGLGLSVNTIPAAGISFCLEVEDRPVCSSLNQLCMTNNGNCTYIFRDRDNATSCPSCGTSGGGPTPSPKPPSPGPPSPKPPSPKPPSPSPPSPKPPSPSPPSPKPPSPSPPSPKPPSKPSPPNPKPPSPSPPSPSPPSPKPPSPSPPSPKPPSSKP</sequence>
<dbReference type="PROSITE" id="PS51257">
    <property type="entry name" value="PROKAR_LIPOPROTEIN"/>
    <property type="match status" value="1"/>
</dbReference>
<name>A0A835XF01_9CHLO</name>
<organism evidence="3 4">
    <name type="scientific">Edaphochlamys debaryana</name>
    <dbReference type="NCBI Taxonomy" id="47281"/>
    <lineage>
        <taxon>Eukaryota</taxon>
        <taxon>Viridiplantae</taxon>
        <taxon>Chlorophyta</taxon>
        <taxon>core chlorophytes</taxon>
        <taxon>Chlorophyceae</taxon>
        <taxon>CS clade</taxon>
        <taxon>Chlamydomonadales</taxon>
        <taxon>Chlamydomonadales incertae sedis</taxon>
        <taxon>Edaphochlamys</taxon>
    </lineage>
</organism>
<feature type="chain" id="PRO_5032599252" description="Pherophorin domain-containing protein" evidence="2">
    <location>
        <begin position="30"/>
        <end position="319"/>
    </location>
</feature>
<feature type="compositionally biased region" description="Pro residues" evidence="1">
    <location>
        <begin position="228"/>
        <end position="319"/>
    </location>
</feature>
<reference evidence="3" key="1">
    <citation type="journal article" date="2020" name="bioRxiv">
        <title>Comparative genomics of Chlamydomonas.</title>
        <authorList>
            <person name="Craig R.J."/>
            <person name="Hasan A.R."/>
            <person name="Ness R.W."/>
            <person name="Keightley P.D."/>
        </authorList>
    </citation>
    <scope>NUCLEOTIDE SEQUENCE</scope>
    <source>
        <strain evidence="3">CCAP 11/70</strain>
    </source>
</reference>
<evidence type="ECO:0000256" key="1">
    <source>
        <dbReference type="SAM" id="MobiDB-lite"/>
    </source>
</evidence>
<gene>
    <name evidence="3" type="ORF">HYH03_018903</name>
</gene>
<evidence type="ECO:0000313" key="3">
    <source>
        <dbReference type="EMBL" id="KAG2482144.1"/>
    </source>
</evidence>
<dbReference type="PRINTS" id="PR01217">
    <property type="entry name" value="PRICHEXTENSN"/>
</dbReference>
<feature type="signal peptide" evidence="2">
    <location>
        <begin position="1"/>
        <end position="29"/>
    </location>
</feature>
<dbReference type="PANTHER" id="PTHR24216:SF65">
    <property type="entry name" value="PAXILLIN-LIKE PROTEIN 1"/>
    <property type="match status" value="1"/>
</dbReference>
<evidence type="ECO:0008006" key="5">
    <source>
        <dbReference type="Google" id="ProtNLM"/>
    </source>
</evidence>
<comment type="caution">
    <text evidence="3">The sequence shown here is derived from an EMBL/GenBank/DDBJ whole genome shotgun (WGS) entry which is preliminary data.</text>
</comment>
<dbReference type="AlphaFoldDB" id="A0A835XF01"/>
<keyword evidence="2" id="KW-0732">Signal</keyword>
<dbReference type="EMBL" id="JAEHOE010000256">
    <property type="protein sequence ID" value="KAG2482144.1"/>
    <property type="molecule type" value="Genomic_DNA"/>
</dbReference>
<feature type="region of interest" description="Disordered" evidence="1">
    <location>
        <begin position="217"/>
        <end position="319"/>
    </location>
</feature>
<protein>
    <recommendedName>
        <fullName evidence="5">Pherophorin domain-containing protein</fullName>
    </recommendedName>
</protein>
<evidence type="ECO:0000313" key="4">
    <source>
        <dbReference type="Proteomes" id="UP000612055"/>
    </source>
</evidence>